<sequence length="175" mass="19475">MKSLKQKHTLSGDKYRLLVAKVVQIDVFHEGIIISWWRWKWRVLSRSLPDWLLAQYQQEQVMLDHLHTPRSGPLPLDVSEGHSLLGLHTAKELVISIHPGLILGLVSRVLLLKLDMMVEELLILETQLLELVSEVVITWESGTATPVLEGGLAGSSSSVHILGVDILSAYAYAGS</sequence>
<name>A0AAV2CEC8_9ROSI</name>
<organism evidence="1 2">
    <name type="scientific">Linum trigynum</name>
    <dbReference type="NCBI Taxonomy" id="586398"/>
    <lineage>
        <taxon>Eukaryota</taxon>
        <taxon>Viridiplantae</taxon>
        <taxon>Streptophyta</taxon>
        <taxon>Embryophyta</taxon>
        <taxon>Tracheophyta</taxon>
        <taxon>Spermatophyta</taxon>
        <taxon>Magnoliopsida</taxon>
        <taxon>eudicotyledons</taxon>
        <taxon>Gunneridae</taxon>
        <taxon>Pentapetalae</taxon>
        <taxon>rosids</taxon>
        <taxon>fabids</taxon>
        <taxon>Malpighiales</taxon>
        <taxon>Linaceae</taxon>
        <taxon>Linum</taxon>
    </lineage>
</organism>
<accession>A0AAV2CEC8</accession>
<evidence type="ECO:0000313" key="1">
    <source>
        <dbReference type="EMBL" id="CAL1354619.1"/>
    </source>
</evidence>
<gene>
    <name evidence="1" type="ORF">LTRI10_LOCUS2420</name>
</gene>
<proteinExistence type="predicted"/>
<dbReference type="Proteomes" id="UP001497516">
    <property type="component" value="Chromosome 1"/>
</dbReference>
<dbReference type="AlphaFoldDB" id="A0AAV2CEC8"/>
<keyword evidence="2" id="KW-1185">Reference proteome</keyword>
<protein>
    <submittedName>
        <fullName evidence="1">Uncharacterized protein</fullName>
    </submittedName>
</protein>
<evidence type="ECO:0000313" key="2">
    <source>
        <dbReference type="Proteomes" id="UP001497516"/>
    </source>
</evidence>
<dbReference type="EMBL" id="OZ034813">
    <property type="protein sequence ID" value="CAL1354619.1"/>
    <property type="molecule type" value="Genomic_DNA"/>
</dbReference>
<reference evidence="1 2" key="1">
    <citation type="submission" date="2024-04" db="EMBL/GenBank/DDBJ databases">
        <authorList>
            <person name="Fracassetti M."/>
        </authorList>
    </citation>
    <scope>NUCLEOTIDE SEQUENCE [LARGE SCALE GENOMIC DNA]</scope>
</reference>